<dbReference type="InterPro" id="IPR011055">
    <property type="entry name" value="Dup_hybrid_motif"/>
</dbReference>
<keyword evidence="1" id="KW-0732">Signal</keyword>
<dbReference type="PANTHER" id="PTHR21666">
    <property type="entry name" value="PEPTIDASE-RELATED"/>
    <property type="match status" value="1"/>
</dbReference>
<keyword evidence="2" id="KW-1133">Transmembrane helix</keyword>
<dbReference type="CDD" id="cd12797">
    <property type="entry name" value="M23_peptidase"/>
    <property type="match status" value="1"/>
</dbReference>
<keyword evidence="2" id="KW-0812">Transmembrane</keyword>
<dbReference type="RefSeq" id="WP_390305621.1">
    <property type="nucleotide sequence ID" value="NZ_JBHRRZ010000015.1"/>
</dbReference>
<dbReference type="Gene3D" id="2.70.70.10">
    <property type="entry name" value="Glucose Permease (Domain IIA)"/>
    <property type="match status" value="1"/>
</dbReference>
<keyword evidence="2" id="KW-0472">Membrane</keyword>
<dbReference type="Gene3D" id="1.20.120.20">
    <property type="entry name" value="Apolipoprotein"/>
    <property type="match status" value="1"/>
</dbReference>
<evidence type="ECO:0000256" key="1">
    <source>
        <dbReference type="ARBA" id="ARBA00022729"/>
    </source>
</evidence>
<name>A0ABV7A693_9BACI</name>
<dbReference type="InterPro" id="IPR016024">
    <property type="entry name" value="ARM-type_fold"/>
</dbReference>
<evidence type="ECO:0000313" key="5">
    <source>
        <dbReference type="Proteomes" id="UP001595387"/>
    </source>
</evidence>
<dbReference type="InterPro" id="IPR050570">
    <property type="entry name" value="Cell_wall_metabolism_enzyme"/>
</dbReference>
<dbReference type="SUPFAM" id="SSF48371">
    <property type="entry name" value="ARM repeat"/>
    <property type="match status" value="1"/>
</dbReference>
<evidence type="ECO:0000313" key="4">
    <source>
        <dbReference type="EMBL" id="MFC2948531.1"/>
    </source>
</evidence>
<keyword evidence="5" id="KW-1185">Reference proteome</keyword>
<organism evidence="4 5">
    <name type="scientific">Virgibacillus sediminis</name>
    <dbReference type="NCBI Taxonomy" id="202260"/>
    <lineage>
        <taxon>Bacteria</taxon>
        <taxon>Bacillati</taxon>
        <taxon>Bacillota</taxon>
        <taxon>Bacilli</taxon>
        <taxon>Bacillales</taxon>
        <taxon>Bacillaceae</taxon>
        <taxon>Virgibacillus</taxon>
    </lineage>
</organism>
<proteinExistence type="predicted"/>
<dbReference type="InterPro" id="IPR016047">
    <property type="entry name" value="M23ase_b-sheet_dom"/>
</dbReference>
<protein>
    <submittedName>
        <fullName evidence="4">Peptidoglycan DD-metalloendopeptidase family protein</fullName>
    </submittedName>
</protein>
<dbReference type="SUPFAM" id="SSF51261">
    <property type="entry name" value="Duplicated hybrid motif"/>
    <property type="match status" value="1"/>
</dbReference>
<gene>
    <name evidence="4" type="ORF">ACFODW_09285</name>
</gene>
<evidence type="ECO:0000256" key="2">
    <source>
        <dbReference type="SAM" id="Phobius"/>
    </source>
</evidence>
<evidence type="ECO:0000259" key="3">
    <source>
        <dbReference type="Pfam" id="PF01551"/>
    </source>
</evidence>
<feature type="domain" description="M23ase beta-sheet core" evidence="3">
    <location>
        <begin position="870"/>
        <end position="963"/>
    </location>
</feature>
<reference evidence="5" key="1">
    <citation type="journal article" date="2019" name="Int. J. Syst. Evol. Microbiol.">
        <title>The Global Catalogue of Microorganisms (GCM) 10K type strain sequencing project: providing services to taxonomists for standard genome sequencing and annotation.</title>
        <authorList>
            <consortium name="The Broad Institute Genomics Platform"/>
            <consortium name="The Broad Institute Genome Sequencing Center for Infectious Disease"/>
            <person name="Wu L."/>
            <person name="Ma J."/>
        </authorList>
    </citation>
    <scope>NUCLEOTIDE SEQUENCE [LARGE SCALE GENOMIC DNA]</scope>
    <source>
        <strain evidence="5">KCTC 13193</strain>
    </source>
</reference>
<comment type="caution">
    <text evidence="4">The sequence shown here is derived from an EMBL/GenBank/DDBJ whole genome shotgun (WGS) entry which is preliminary data.</text>
</comment>
<accession>A0ABV7A693</accession>
<dbReference type="PANTHER" id="PTHR21666:SF289">
    <property type="entry name" value="L-ALA--D-GLU ENDOPEPTIDASE"/>
    <property type="match status" value="1"/>
</dbReference>
<feature type="transmembrane region" description="Helical" evidence="2">
    <location>
        <begin position="55"/>
        <end position="76"/>
    </location>
</feature>
<sequence length="1069" mass="115041">MALRDLIVSVSANTSSLQDLNKHMDHMTGNTSNANKEMKNMEKRTSKVGKVMKGAAIGVGAVGTAAAGAGAGLFAMTKSATEGFDRIAKTAPKLGITTDAFQEMEYWAGQNGIASQTMERAVGRLNQRMGLAAEGNEKYASALTKLGVDMNAVKDGTVSTEDAMAQSIQTLSQMTSEQDKSALASELFGTKMARDLMPALKDGALTIEEAKEKAADLGIVIGEDTLSAAEKFQDSWDDISQSFTAVGQKILIQFMPIFQSMMDWFMAKMPQIQAIIQKSFDVIGSVFNTVTNWVQSLIASFREWYSSNESTMTGIWQTIQTTFGQVVSFLQESWANIQSFWEENGESIFQNAKNIFSSVRDTVMTAFNAVWTIIQEVLSMAVPFIQEKLGVIQKFWDENGSQIMDAVQNAFSFIQSVIQFVMPLVLGIIKMVWGNIQGVISGALDIIMGLVKTFSGLFTGDFSKMWEGIKQMFSGAIEFIWNFIQLTFFGRILKGAKAFVGAFKSGFSAMWTALKALFTGSISGLISGIRTGWTTISKATSKVFTGIWNFLKSIWAKVYAFIFTSVSGILGKVKDTWSTLKTATADAFKSVYNGIKDRFTDIVDAAKALPGRIGDGIGSMASKVKSGVTSVINTLARTLGKGVNGVIGGINTVLGWIGVKESNHIDLWDVPQWAQGTGNGSHPGGLAMVNDGIGSNAGQELIRTPDGRTGMFEGRNVIANLPKGTQVLSATDTRALLGSIPQYNSGTDDNSGFFGNVKNVATDLYDGAKNIGGKIKDMAVNAFDYIKNPGKLLNKALNALGISSPAGGSFIGDMARGAFNKVKTSAVDFVKNKLADLGGDGSGGFGFGGAFRKTSSYGFRINPVTGQPQLHAGDDYGAPVGTPIPAQAAGRVVQAGYHAIRGNYVRIKSGIMERIYQHNARNLVSVGDVVRKGQSIGTAGSTGRSTGPHLHYEVLRNGQNINPKGYANGTNGPLKRSEWAWVGERGPELMRLNRGTEIFSNRESKAMVSGGYTPRSTSSGGGNFAPEINITIEGNADEGTVDKLERMIDEKIEEMYATYNQRMLFNREG</sequence>
<dbReference type="Proteomes" id="UP001595387">
    <property type="component" value="Unassembled WGS sequence"/>
</dbReference>
<dbReference type="EMBL" id="JBHRRZ010000015">
    <property type="protein sequence ID" value="MFC2948531.1"/>
    <property type="molecule type" value="Genomic_DNA"/>
</dbReference>
<dbReference type="Pfam" id="PF01551">
    <property type="entry name" value="Peptidase_M23"/>
    <property type="match status" value="1"/>
</dbReference>